<sequence>MFNRHLCRLPSKRRKGRLKTPFPHNPSPFRRPPSLLSLAPNVYNPPHHT</sequence>
<evidence type="ECO:0000256" key="1">
    <source>
        <dbReference type="SAM" id="MobiDB-lite"/>
    </source>
</evidence>
<organism evidence="2 3">
    <name type="scientific">Morococcus cerebrosus</name>
    <dbReference type="NCBI Taxonomy" id="1056807"/>
    <lineage>
        <taxon>Bacteria</taxon>
        <taxon>Pseudomonadati</taxon>
        <taxon>Pseudomonadota</taxon>
        <taxon>Betaproteobacteria</taxon>
        <taxon>Neisseriales</taxon>
        <taxon>Neisseriaceae</taxon>
        <taxon>Morococcus</taxon>
    </lineage>
</organism>
<evidence type="ECO:0000313" key="3">
    <source>
        <dbReference type="Proteomes" id="UP000031390"/>
    </source>
</evidence>
<proteinExistence type="predicted"/>
<feature type="region of interest" description="Disordered" evidence="1">
    <location>
        <begin position="1"/>
        <end position="49"/>
    </location>
</feature>
<comment type="caution">
    <text evidence="2">The sequence shown here is derived from an EMBL/GenBank/DDBJ whole genome shotgun (WGS) entry which is preliminary data.</text>
</comment>
<dbReference type="RefSeq" id="WP_156122138.1">
    <property type="nucleotide sequence ID" value="NZ_JUFZ01000091.1"/>
</dbReference>
<reference evidence="2 3" key="1">
    <citation type="submission" date="2014-12" db="EMBL/GenBank/DDBJ databases">
        <title>Genome sequence of Morococcus cerebrosus.</title>
        <authorList>
            <person name="Shin S.-K."/>
            <person name="Yi H."/>
        </authorList>
    </citation>
    <scope>NUCLEOTIDE SEQUENCE [LARGE SCALE GENOMIC DNA]</scope>
    <source>
        <strain evidence="2 3">CIP 81.93</strain>
    </source>
</reference>
<evidence type="ECO:0000313" key="2">
    <source>
        <dbReference type="EMBL" id="KIC06654.1"/>
    </source>
</evidence>
<gene>
    <name evidence="2" type="ORF">MCC93_18930</name>
</gene>
<dbReference type="EMBL" id="JUFZ01000091">
    <property type="protein sequence ID" value="KIC06654.1"/>
    <property type="molecule type" value="Genomic_DNA"/>
</dbReference>
<name>A0A0C1E420_9NEIS</name>
<dbReference type="Proteomes" id="UP000031390">
    <property type="component" value="Unassembled WGS sequence"/>
</dbReference>
<feature type="compositionally biased region" description="Basic residues" evidence="1">
    <location>
        <begin position="1"/>
        <end position="18"/>
    </location>
</feature>
<accession>A0A0C1E420</accession>
<protein>
    <submittedName>
        <fullName evidence="2">Uncharacterized protein</fullName>
    </submittedName>
</protein>
<dbReference type="AlphaFoldDB" id="A0A0C1E420"/>